<evidence type="ECO:0000313" key="3">
    <source>
        <dbReference type="Proteomes" id="UP001299608"/>
    </source>
</evidence>
<dbReference type="InterPro" id="IPR016732">
    <property type="entry name" value="UCP018688"/>
</dbReference>
<evidence type="ECO:0000259" key="1">
    <source>
        <dbReference type="Pfam" id="PF09924"/>
    </source>
</evidence>
<organism evidence="2 3">
    <name type="scientific">Enterocloster aldenensis</name>
    <dbReference type="NCBI Taxonomy" id="358742"/>
    <lineage>
        <taxon>Bacteria</taxon>
        <taxon>Bacillati</taxon>
        <taxon>Bacillota</taxon>
        <taxon>Clostridia</taxon>
        <taxon>Lachnospirales</taxon>
        <taxon>Lachnospiraceae</taxon>
        <taxon>Enterocloster</taxon>
    </lineage>
</organism>
<dbReference type="InterPro" id="IPR016181">
    <property type="entry name" value="Acyl_CoA_acyltransferase"/>
</dbReference>
<dbReference type="SUPFAM" id="SSF55729">
    <property type="entry name" value="Acyl-CoA N-acyltransferases (Nat)"/>
    <property type="match status" value="2"/>
</dbReference>
<dbReference type="PANTHER" id="PTHR41373">
    <property type="entry name" value="DUF2156 DOMAIN-CONTAINING PROTEIN"/>
    <property type="match status" value="1"/>
</dbReference>
<name>A0AAW5BSE7_9FIRM</name>
<dbReference type="Proteomes" id="UP001299608">
    <property type="component" value="Unassembled WGS sequence"/>
</dbReference>
<sequence length="346" mass="39019">MDKTCTKKQGCPCVSQCCAKTGSYQVSGNTALSMDWDGNAPSILHSTPLTFRELSIRDRSWMAPILAAEDSLASDGCFGTFYLWGRAYGMTVADAGDRMIAKYRTEDGLFFSYPAGSNTLKPAVTHMKRLAEQLGQPLLIKGVTEAQKQCLLAEFPAQFQFEELRDSADYIYEAGTLASLGGKKLHNKRNHCNRFEQECPDWHFEVLGQEHIEACLALLQSWEDNHEGLESGMPEAEKEAILRAFRHYDALGLTGGVLYAGDRLLAFTFGEPVGRHGFDVRFEKADITVHGTYQMINREFVRHLLKAYPGLRYINREEDMGMGNLRKAKESYYPAFMLNKYAARWE</sequence>
<dbReference type="Gene3D" id="3.40.630.30">
    <property type="match status" value="2"/>
</dbReference>
<proteinExistence type="predicted"/>
<evidence type="ECO:0000313" key="2">
    <source>
        <dbReference type="EMBL" id="MCG4744192.1"/>
    </source>
</evidence>
<feature type="domain" description="Phosphatidylglycerol lysyltransferase C-terminal" evidence="1">
    <location>
        <begin position="74"/>
        <end position="343"/>
    </location>
</feature>
<gene>
    <name evidence="2" type="ORF">L0N08_02060</name>
</gene>
<reference evidence="2" key="1">
    <citation type="submission" date="2022-01" db="EMBL/GenBank/DDBJ databases">
        <title>Collection of gut derived symbiotic bacterial strains cultured from healthy donors.</title>
        <authorList>
            <person name="Lin H."/>
            <person name="Kohout C."/>
            <person name="Waligurski E."/>
            <person name="Pamer E.G."/>
        </authorList>
    </citation>
    <scope>NUCLEOTIDE SEQUENCE</scope>
    <source>
        <strain evidence="2">DFI.6.55</strain>
    </source>
</reference>
<accession>A0AAW5BSE7</accession>
<dbReference type="InterPro" id="IPR024320">
    <property type="entry name" value="LPG_synthase_C"/>
</dbReference>
<dbReference type="Pfam" id="PF09924">
    <property type="entry name" value="LPG_synthase_C"/>
    <property type="match status" value="1"/>
</dbReference>
<dbReference type="RefSeq" id="WP_227115747.1">
    <property type="nucleotide sequence ID" value="NZ_CAXTHN010000072.1"/>
</dbReference>
<comment type="caution">
    <text evidence="2">The sequence shown here is derived from an EMBL/GenBank/DDBJ whole genome shotgun (WGS) entry which is preliminary data.</text>
</comment>
<dbReference type="PANTHER" id="PTHR41373:SF1">
    <property type="entry name" value="PHOSPHATIDYLGLYCEROL LYSYLTRANSFERASE C-TERMINAL DOMAIN-CONTAINING PROTEIN"/>
    <property type="match status" value="1"/>
</dbReference>
<dbReference type="AlphaFoldDB" id="A0AAW5BSE7"/>
<dbReference type="EMBL" id="JAKNGE010000002">
    <property type="protein sequence ID" value="MCG4744192.1"/>
    <property type="molecule type" value="Genomic_DNA"/>
</dbReference>
<dbReference type="PIRSF" id="PIRSF018688">
    <property type="entry name" value="UCP018688"/>
    <property type="match status" value="1"/>
</dbReference>
<protein>
    <submittedName>
        <fullName evidence="2">Phosphatidylglycerol lysyltransferase domain-containing protein</fullName>
    </submittedName>
</protein>